<evidence type="ECO:0000313" key="2">
    <source>
        <dbReference type="EMBL" id="MSA95888.1"/>
    </source>
</evidence>
<reference evidence="2 3" key="1">
    <citation type="journal article" date="2019" name="Nat. Med.">
        <title>A library of human gut bacterial isolates paired with longitudinal multiomics data enables mechanistic microbiome research.</title>
        <authorList>
            <person name="Poyet M."/>
            <person name="Groussin M."/>
            <person name="Gibbons S.M."/>
            <person name="Avila-Pacheco J."/>
            <person name="Jiang X."/>
            <person name="Kearney S.M."/>
            <person name="Perrotta A.R."/>
            <person name="Berdy B."/>
            <person name="Zhao S."/>
            <person name="Lieberman T.D."/>
            <person name="Swanson P.K."/>
            <person name="Smith M."/>
            <person name="Roesemann S."/>
            <person name="Alexander J.E."/>
            <person name="Rich S.A."/>
            <person name="Livny J."/>
            <person name="Vlamakis H."/>
            <person name="Clish C."/>
            <person name="Bullock K."/>
            <person name="Deik A."/>
            <person name="Scott J."/>
            <person name="Pierce K.A."/>
            <person name="Xavier R.J."/>
            <person name="Alm E.J."/>
        </authorList>
    </citation>
    <scope>NUCLEOTIDE SEQUENCE [LARGE SCALE GENOMIC DNA]</scope>
    <source>
        <strain evidence="2 3">BIOML-A1</strain>
    </source>
</reference>
<evidence type="ECO:0000313" key="3">
    <source>
        <dbReference type="Proteomes" id="UP000462865"/>
    </source>
</evidence>
<dbReference type="Gene3D" id="2.30.40.10">
    <property type="entry name" value="Urease, subunit C, domain 1"/>
    <property type="match status" value="1"/>
</dbReference>
<dbReference type="Pfam" id="PF07969">
    <property type="entry name" value="Amidohydro_3"/>
    <property type="match status" value="1"/>
</dbReference>
<keyword evidence="2" id="KW-0378">Hydrolase</keyword>
<protein>
    <submittedName>
        <fullName evidence="2">Amidohydrolase family protein</fullName>
    </submittedName>
</protein>
<dbReference type="InterPro" id="IPR033932">
    <property type="entry name" value="YtcJ-like"/>
</dbReference>
<dbReference type="GO" id="GO:0016810">
    <property type="term" value="F:hydrolase activity, acting on carbon-nitrogen (but not peptide) bonds"/>
    <property type="evidence" value="ECO:0007669"/>
    <property type="project" value="InterPro"/>
</dbReference>
<dbReference type="SUPFAM" id="SSF51338">
    <property type="entry name" value="Composite domain of metallo-dependent hydrolases"/>
    <property type="match status" value="1"/>
</dbReference>
<dbReference type="InterPro" id="IPR011059">
    <property type="entry name" value="Metal-dep_hydrolase_composite"/>
</dbReference>
<dbReference type="CDD" id="cd01300">
    <property type="entry name" value="YtcJ_like"/>
    <property type="match status" value="1"/>
</dbReference>
<dbReference type="Proteomes" id="UP000462865">
    <property type="component" value="Unassembled WGS sequence"/>
</dbReference>
<dbReference type="RefSeq" id="WP_154270760.1">
    <property type="nucleotide sequence ID" value="NZ_JAJCHO010000010.1"/>
</dbReference>
<dbReference type="InterPro" id="IPR013108">
    <property type="entry name" value="Amidohydro_3"/>
</dbReference>
<gene>
    <name evidence="2" type="ORF">GKG38_12665</name>
</gene>
<comment type="caution">
    <text evidence="2">The sequence shown here is derived from an EMBL/GenBank/DDBJ whole genome shotgun (WGS) entry which is preliminary data.</text>
</comment>
<name>A0A7K0IEE0_9ACTN</name>
<dbReference type="AlphaFoldDB" id="A0A7K0IEE0"/>
<organism evidence="2 3">
    <name type="scientific">Gordonibacter urolithinfaciens</name>
    <dbReference type="NCBI Taxonomy" id="1335613"/>
    <lineage>
        <taxon>Bacteria</taxon>
        <taxon>Bacillati</taxon>
        <taxon>Actinomycetota</taxon>
        <taxon>Coriobacteriia</taxon>
        <taxon>Eggerthellales</taxon>
        <taxon>Eggerthellaceae</taxon>
        <taxon>Gordonibacter</taxon>
    </lineage>
</organism>
<proteinExistence type="predicted"/>
<dbReference type="InterPro" id="IPR032466">
    <property type="entry name" value="Metal_Hydrolase"/>
</dbReference>
<evidence type="ECO:0000259" key="1">
    <source>
        <dbReference type="Pfam" id="PF07969"/>
    </source>
</evidence>
<dbReference type="EMBL" id="WKZA01000080">
    <property type="protein sequence ID" value="MSA95888.1"/>
    <property type="molecule type" value="Genomic_DNA"/>
</dbReference>
<dbReference type="PANTHER" id="PTHR22642">
    <property type="entry name" value="IMIDAZOLONEPROPIONASE"/>
    <property type="match status" value="1"/>
</dbReference>
<dbReference type="Gene3D" id="3.20.20.140">
    <property type="entry name" value="Metal-dependent hydrolases"/>
    <property type="match status" value="1"/>
</dbReference>
<sequence>MRTTADLIIKSSCIFTAQTHDLVEGAVIVAGKEIVGVVTSADIQSYLGEGTRVIECGDRLVCPGFNDAHTHFIQNGVMKDASYTLSLEGISGRSEALAEIKRFADAHPDNAWIVGCDLDASAWDEQPTKQMLDEAVPNRPAYFASWDMHVGWMNSRALEAAGYTAEKPDPEGGVICRDKNGNPTGICKEPPANDPVWGLANMAADMDRALGNVIREALSFGVTATGCVWPYGGIPEDDTIRVLREFEAAGKLPLRVSCFLKMEPGLENPRRYARTLASERLRFAGVKQITDGVCEAHTGYLTEPYADDPSTCGEPAIGREDLLAMVEEADACGFSVRLHAIGNGAVKQALDCFEEVRRRHGPKALRHTIEHIETCCHEDIGRFARLGVMPSMQPIHAVLNVDGYPRLLGEKWRPLMWPTRSLIESGAIVAFGTDAPVWNLNPMEGIYAAVTRRQPWDGLPEDGFVPEQCITLAQAIQAYTYGSACAEGFEDRIGTLEAGKLADIVVMDRNLFAIPVEDLREARPLYTIVDGTVVYEAEAPCPQ</sequence>
<dbReference type="PANTHER" id="PTHR22642:SF2">
    <property type="entry name" value="PROTEIN LONG AFTER FAR-RED 3"/>
    <property type="match status" value="1"/>
</dbReference>
<feature type="domain" description="Amidohydrolase 3" evidence="1">
    <location>
        <begin position="52"/>
        <end position="535"/>
    </location>
</feature>
<accession>A0A7K0IEE0</accession>
<dbReference type="Gene3D" id="3.10.310.70">
    <property type="match status" value="1"/>
</dbReference>
<dbReference type="SUPFAM" id="SSF51556">
    <property type="entry name" value="Metallo-dependent hydrolases"/>
    <property type="match status" value="1"/>
</dbReference>